<dbReference type="InterPro" id="IPR038718">
    <property type="entry name" value="SNF2-like_sf"/>
</dbReference>
<dbReference type="GO" id="GO:0016787">
    <property type="term" value="F:hydrolase activity"/>
    <property type="evidence" value="ECO:0007669"/>
    <property type="project" value="UniProtKB-KW"/>
</dbReference>
<comment type="caution">
    <text evidence="7">The sequence shown here is derived from an EMBL/GenBank/DDBJ whole genome shotgun (WGS) entry which is preliminary data.</text>
</comment>
<protein>
    <submittedName>
        <fullName evidence="7">SNF2 family N-terminal domain-containing protein</fullName>
    </submittedName>
</protein>
<keyword evidence="1" id="KW-0547">Nucleotide-binding</keyword>
<dbReference type="Gene3D" id="3.40.50.300">
    <property type="entry name" value="P-loop containing nucleotide triphosphate hydrolases"/>
    <property type="match status" value="1"/>
</dbReference>
<evidence type="ECO:0000259" key="5">
    <source>
        <dbReference type="SMART" id="SM00487"/>
    </source>
</evidence>
<dbReference type="InterPro" id="IPR001650">
    <property type="entry name" value="Helicase_C-like"/>
</dbReference>
<proteinExistence type="predicted"/>
<evidence type="ECO:0000313" key="7">
    <source>
        <dbReference type="EMBL" id="RUS31899.1"/>
    </source>
</evidence>
<dbReference type="EMBL" id="RBNJ01002506">
    <property type="protein sequence ID" value="RUS31899.1"/>
    <property type="molecule type" value="Genomic_DNA"/>
</dbReference>
<dbReference type="PANTHER" id="PTHR45865">
    <property type="entry name" value="E3 UBIQUITIN-PROTEIN LIGASE SHPRH FAMILY MEMBER"/>
    <property type="match status" value="1"/>
</dbReference>
<gene>
    <name evidence="7" type="ORF">BC938DRAFT_476811</name>
</gene>
<evidence type="ECO:0000313" key="8">
    <source>
        <dbReference type="Proteomes" id="UP000274822"/>
    </source>
</evidence>
<feature type="region of interest" description="Disordered" evidence="4">
    <location>
        <begin position="773"/>
        <end position="819"/>
    </location>
</feature>
<dbReference type="Proteomes" id="UP000274822">
    <property type="component" value="Unassembled WGS sequence"/>
</dbReference>
<dbReference type="GO" id="GO:0005524">
    <property type="term" value="F:ATP binding"/>
    <property type="evidence" value="ECO:0007669"/>
    <property type="project" value="InterPro"/>
</dbReference>
<keyword evidence="3" id="KW-0067">ATP-binding</keyword>
<dbReference type="CDD" id="cd18070">
    <property type="entry name" value="DEXQc_SHPRH"/>
    <property type="match status" value="1"/>
</dbReference>
<evidence type="ECO:0000256" key="3">
    <source>
        <dbReference type="ARBA" id="ARBA00022840"/>
    </source>
</evidence>
<evidence type="ECO:0000256" key="1">
    <source>
        <dbReference type="ARBA" id="ARBA00022741"/>
    </source>
</evidence>
<dbReference type="InterPro" id="IPR049730">
    <property type="entry name" value="SNF2/RAD54-like_C"/>
</dbReference>
<dbReference type="SUPFAM" id="SSF57850">
    <property type="entry name" value="RING/U-box"/>
    <property type="match status" value="1"/>
</dbReference>
<dbReference type="Gene3D" id="3.40.50.10810">
    <property type="entry name" value="Tandem AAA-ATPase domain"/>
    <property type="match status" value="1"/>
</dbReference>
<dbReference type="SUPFAM" id="SSF52540">
    <property type="entry name" value="P-loop containing nucleoside triphosphate hydrolases"/>
    <property type="match status" value="2"/>
</dbReference>
<evidence type="ECO:0000256" key="2">
    <source>
        <dbReference type="ARBA" id="ARBA00022801"/>
    </source>
</evidence>
<dbReference type="PANTHER" id="PTHR45865:SF1">
    <property type="entry name" value="E3 UBIQUITIN-PROTEIN LIGASE SHPRH"/>
    <property type="match status" value="1"/>
</dbReference>
<dbReference type="Pfam" id="PF00176">
    <property type="entry name" value="SNF2-rel_dom"/>
    <property type="match status" value="1"/>
</dbReference>
<dbReference type="InterPro" id="IPR027417">
    <property type="entry name" value="P-loop_NTPase"/>
</dbReference>
<dbReference type="GO" id="GO:0061630">
    <property type="term" value="F:ubiquitin protein ligase activity"/>
    <property type="evidence" value="ECO:0007669"/>
    <property type="project" value="TreeGrafter"/>
</dbReference>
<dbReference type="CDD" id="cd16448">
    <property type="entry name" value="RING-H2"/>
    <property type="match status" value="1"/>
</dbReference>
<dbReference type="Pfam" id="PF00271">
    <property type="entry name" value="Helicase_C"/>
    <property type="match status" value="1"/>
</dbReference>
<evidence type="ECO:0000259" key="6">
    <source>
        <dbReference type="SMART" id="SM00490"/>
    </source>
</evidence>
<sequence length="1549" mass="176131">MNNFDKECTAVTTSFFYSHLCNYATNTKMHTFRQLALTTSLRPDQIVELITSQATICLCDNTISELYFSNKRTAPNELIVAPSSKRRRVKNTSTFASASESASPNPNASIASSAYCGSFRILLDWYSDNIILSPDILPTPSCSTCGHTFDVSIDFSVTDYSVHFCVNKATDLFSAWKDLAEPPVTVQTPREQWRTRDDLLFDTLGKLYKKGKVELRRPRLVLTFGHGGTPQFHADFEMHALLPAKDWALRDLLSLLFSPPPFDNVTGDMDVTMFYSALQPPVSSCIPVGAQPNELEPTLMPFQAQAVLWMLNREGMTLNKDGKLVPHVHNHARDLPLVWSKVHTDKGTELLVNRHTGEVLTEAPQSFEEEFEDEDGMGLGKTVEMLALILHHRPTDPVTEPSFVTEHNKNLRATGATLIITPNAILSQWVSEIKTHAPSLRYFVYDGASSKSGRDITVEDLLAYDIVLTTYPILSKEVYYARKLLDRPRRTTQKYLPRRSPLVKILWWRVLLDEAQMIESTVTKTAEMALLIPRVHPWAVTGTPIKTNFHDLHGLFAFLRLEPLASTPYLLPMLLSPVSRAALLAFCRRVVYRNSKQAVRAQLDIPPQHRQVVHVSFSRIELHYYEELFEQCCLEIDLDWLDEQGWTLPGVDEVETYAERDKLRDRMEVARGKMRAWLLRLRQTCCHPGIGAQNQKQLGGTLHTVTEVLAVMYRQCISKILTLDHQLANTKFRGAALMELQEQFEPALRMYEVGLKFVQQKVAETRDRLAGKKGKRALKRAEGGADVDVEGARKRRGREDDDGGVEGEKEDDDGGVEDERVGRIDEAGDDVESLSVGLHHWLEAEHKFLFFIASVNHQLERTEKETEFYELAEGLRRELLRPMEKKFDAALREIAPKIMTVKTADFSYSTLTGGILSWDIIERADDFAERLNGQRHIVDTWRGKIFDTLTAKLVDQDADPDGEEYQGSLELQESGAAYQEAYSKLLADRRYIITGIWNALYLGDDFWGPVVKKKNRAGLEKELEDQREEFSPKKNTEPHLKDLVLELRQALQRLYITEKEEHIIDAELARIGRDVDAQTRVLSVLEKECEDFRKLYNIRIEYYRQLQAISDQVRVVESKNPEREGKAIQTQEADLERQMATQTSRRRYLEHLFEMNSKGVEEMDEEERMCLICRNDFIQGAITVWWFCEACLKAWVSVHRKCPTCTGRVGPSEWQRIVWKKPATTASTSTVSAASPASTVSIIPDEEISAIHSVKIKSGLGVKLDTIIRHIKHIKNTTGAKCLIFSQWSQVLDLLWSGLRKNDINCVKFHGARMRKESLQQFKNDPDMTVFLLHARSQSRCLHSSFTGVMAKSLSILGIISGLTLVAAQHVFMCEPLVNLGLESQAINRVHRIGQIKQTYVHWYVVRDTIEERVYAIHEARKITSLSKNRRMPVFASRKGKEKATDNNTLSQSDTDLDLVEALNDPKQTALESVRYGGGGEYVMDEVGYSSFVLFLFASISELIEDGFLFGISQDLRRCFTKKEDWIVGIEGGDRPTFTDDANKAMPME</sequence>
<evidence type="ECO:0000256" key="4">
    <source>
        <dbReference type="SAM" id="MobiDB-lite"/>
    </source>
</evidence>
<feature type="compositionally biased region" description="Acidic residues" evidence="4">
    <location>
        <begin position="800"/>
        <end position="816"/>
    </location>
</feature>
<dbReference type="GO" id="GO:0005634">
    <property type="term" value="C:nucleus"/>
    <property type="evidence" value="ECO:0007669"/>
    <property type="project" value="TreeGrafter"/>
</dbReference>
<dbReference type="InterPro" id="IPR052583">
    <property type="entry name" value="ATP-helicase/E3_Ub-Ligase"/>
</dbReference>
<feature type="domain" description="Helicase ATP-binding" evidence="5">
    <location>
        <begin position="295"/>
        <end position="572"/>
    </location>
</feature>
<keyword evidence="8" id="KW-1185">Reference proteome</keyword>
<dbReference type="CDD" id="cd18793">
    <property type="entry name" value="SF2_C_SNF"/>
    <property type="match status" value="1"/>
</dbReference>
<dbReference type="GO" id="GO:0006974">
    <property type="term" value="P:DNA damage response"/>
    <property type="evidence" value="ECO:0007669"/>
    <property type="project" value="TreeGrafter"/>
</dbReference>
<feature type="domain" description="Helicase C-terminal" evidence="6">
    <location>
        <begin position="1293"/>
        <end position="1394"/>
    </location>
</feature>
<keyword evidence="2" id="KW-0378">Hydrolase</keyword>
<name>A0A433QQ58_9FUNG</name>
<reference evidence="7 8" key="1">
    <citation type="journal article" date="2018" name="New Phytol.">
        <title>Phylogenomics of Endogonaceae and evolution of mycorrhizas within Mucoromycota.</title>
        <authorList>
            <person name="Chang Y."/>
            <person name="Desiro A."/>
            <person name="Na H."/>
            <person name="Sandor L."/>
            <person name="Lipzen A."/>
            <person name="Clum A."/>
            <person name="Barry K."/>
            <person name="Grigoriev I.V."/>
            <person name="Martin F.M."/>
            <person name="Stajich J.E."/>
            <person name="Smith M.E."/>
            <person name="Bonito G."/>
            <person name="Spatafora J.W."/>
        </authorList>
    </citation>
    <scope>NUCLEOTIDE SEQUENCE [LARGE SCALE GENOMIC DNA]</scope>
    <source>
        <strain evidence="7 8">AD002</strain>
    </source>
</reference>
<dbReference type="InterPro" id="IPR014001">
    <property type="entry name" value="Helicase_ATP-bd"/>
</dbReference>
<dbReference type="GO" id="GO:0000209">
    <property type="term" value="P:protein polyubiquitination"/>
    <property type="evidence" value="ECO:0007669"/>
    <property type="project" value="TreeGrafter"/>
</dbReference>
<dbReference type="Pfam" id="PF26021">
    <property type="entry name" value="Ferritin_C144_05"/>
    <property type="match status" value="1"/>
</dbReference>
<dbReference type="SMART" id="SM00487">
    <property type="entry name" value="DEXDc"/>
    <property type="match status" value="1"/>
</dbReference>
<organism evidence="7 8">
    <name type="scientific">Jimgerdemannia flammicorona</name>
    <dbReference type="NCBI Taxonomy" id="994334"/>
    <lineage>
        <taxon>Eukaryota</taxon>
        <taxon>Fungi</taxon>
        <taxon>Fungi incertae sedis</taxon>
        <taxon>Mucoromycota</taxon>
        <taxon>Mucoromycotina</taxon>
        <taxon>Endogonomycetes</taxon>
        <taxon>Endogonales</taxon>
        <taxon>Endogonaceae</taxon>
        <taxon>Jimgerdemannia</taxon>
    </lineage>
</organism>
<dbReference type="Gene3D" id="3.30.40.10">
    <property type="entry name" value="Zinc/RING finger domain, C3HC4 (zinc finger)"/>
    <property type="match status" value="1"/>
</dbReference>
<dbReference type="InterPro" id="IPR013083">
    <property type="entry name" value="Znf_RING/FYVE/PHD"/>
</dbReference>
<dbReference type="SMART" id="SM00490">
    <property type="entry name" value="HELICc"/>
    <property type="match status" value="1"/>
</dbReference>
<accession>A0A433QQ58</accession>
<dbReference type="InterPro" id="IPR059033">
    <property type="entry name" value="C144_05_dom"/>
</dbReference>
<dbReference type="InterPro" id="IPR000330">
    <property type="entry name" value="SNF2_N"/>
</dbReference>